<dbReference type="EMBL" id="CAJHNH020000970">
    <property type="protein sequence ID" value="CAG5120825.1"/>
    <property type="molecule type" value="Genomic_DNA"/>
</dbReference>
<feature type="non-terminal residue" evidence="1">
    <location>
        <position position="1"/>
    </location>
</feature>
<reference evidence="1" key="1">
    <citation type="submission" date="2021-04" db="EMBL/GenBank/DDBJ databases">
        <authorList>
            <consortium name="Molecular Ecology Group"/>
        </authorList>
    </citation>
    <scope>NUCLEOTIDE SEQUENCE</scope>
</reference>
<comment type="caution">
    <text evidence="1">The sequence shown here is derived from an EMBL/GenBank/DDBJ whole genome shotgun (WGS) entry which is preliminary data.</text>
</comment>
<accession>A0A8S3YYS3</accession>
<organism evidence="1 2">
    <name type="scientific">Candidula unifasciata</name>
    <dbReference type="NCBI Taxonomy" id="100452"/>
    <lineage>
        <taxon>Eukaryota</taxon>
        <taxon>Metazoa</taxon>
        <taxon>Spiralia</taxon>
        <taxon>Lophotrochozoa</taxon>
        <taxon>Mollusca</taxon>
        <taxon>Gastropoda</taxon>
        <taxon>Heterobranchia</taxon>
        <taxon>Euthyneura</taxon>
        <taxon>Panpulmonata</taxon>
        <taxon>Eupulmonata</taxon>
        <taxon>Stylommatophora</taxon>
        <taxon>Helicina</taxon>
        <taxon>Helicoidea</taxon>
        <taxon>Geomitridae</taxon>
        <taxon>Candidula</taxon>
    </lineage>
</organism>
<evidence type="ECO:0000313" key="2">
    <source>
        <dbReference type="Proteomes" id="UP000678393"/>
    </source>
</evidence>
<sequence>TCRSHSLSCIFVWSVLYVYVRHSQMSRFYLDKRTLFNPGNSAPIPTYFPKVTGLP</sequence>
<dbReference type="Proteomes" id="UP000678393">
    <property type="component" value="Unassembled WGS sequence"/>
</dbReference>
<feature type="non-terminal residue" evidence="1">
    <location>
        <position position="55"/>
    </location>
</feature>
<gene>
    <name evidence="1" type="ORF">CUNI_LOCUS6383</name>
</gene>
<evidence type="ECO:0000313" key="1">
    <source>
        <dbReference type="EMBL" id="CAG5120825.1"/>
    </source>
</evidence>
<keyword evidence="2" id="KW-1185">Reference proteome</keyword>
<dbReference type="AlphaFoldDB" id="A0A8S3YYS3"/>
<proteinExistence type="predicted"/>
<protein>
    <submittedName>
        <fullName evidence="1">Uncharacterized protein</fullName>
    </submittedName>
</protein>
<name>A0A8S3YYS3_9EUPU</name>